<proteinExistence type="predicted"/>
<dbReference type="OrthoDB" id="6162750at2759"/>
<organism evidence="3 4">
    <name type="scientific">Mytilus galloprovincialis</name>
    <name type="common">Mediterranean mussel</name>
    <dbReference type="NCBI Taxonomy" id="29158"/>
    <lineage>
        <taxon>Eukaryota</taxon>
        <taxon>Metazoa</taxon>
        <taxon>Spiralia</taxon>
        <taxon>Lophotrochozoa</taxon>
        <taxon>Mollusca</taxon>
        <taxon>Bivalvia</taxon>
        <taxon>Autobranchia</taxon>
        <taxon>Pteriomorphia</taxon>
        <taxon>Mytilida</taxon>
        <taxon>Mytiloidea</taxon>
        <taxon>Mytilidae</taxon>
        <taxon>Mytilinae</taxon>
        <taxon>Mytilus</taxon>
    </lineage>
</organism>
<feature type="region of interest" description="Disordered" evidence="2">
    <location>
        <begin position="1"/>
        <end position="25"/>
    </location>
</feature>
<protein>
    <recommendedName>
        <fullName evidence="5">DZIP3-like HEPN domain-containing protein</fullName>
    </recommendedName>
</protein>
<feature type="compositionally biased region" description="Basic and acidic residues" evidence="2">
    <location>
        <begin position="1"/>
        <end position="12"/>
    </location>
</feature>
<dbReference type="PANTHER" id="PTHR14389">
    <property type="entry name" value="SI:CH1073-475A24.1"/>
    <property type="match status" value="1"/>
</dbReference>
<gene>
    <name evidence="3" type="ORF">MGAL_10B066316</name>
</gene>
<name>A0A8B6G8P4_MYTGA</name>
<keyword evidence="4" id="KW-1185">Reference proteome</keyword>
<dbReference type="EMBL" id="UYJE01008027">
    <property type="protein sequence ID" value="VDI60323.1"/>
    <property type="molecule type" value="Genomic_DNA"/>
</dbReference>
<dbReference type="PANTHER" id="PTHR14389:SF3">
    <property type="entry name" value="PROTEIN FAM111A-LIKE"/>
    <property type="match status" value="1"/>
</dbReference>
<dbReference type="Proteomes" id="UP000596742">
    <property type="component" value="Unassembled WGS sequence"/>
</dbReference>
<reference evidence="3" key="1">
    <citation type="submission" date="2018-11" db="EMBL/GenBank/DDBJ databases">
        <authorList>
            <person name="Alioto T."/>
            <person name="Alioto T."/>
        </authorList>
    </citation>
    <scope>NUCLEOTIDE SEQUENCE</scope>
</reference>
<dbReference type="AlphaFoldDB" id="A0A8B6G8P4"/>
<evidence type="ECO:0000256" key="2">
    <source>
        <dbReference type="SAM" id="MobiDB-lite"/>
    </source>
</evidence>
<evidence type="ECO:0008006" key="5">
    <source>
        <dbReference type="Google" id="ProtNLM"/>
    </source>
</evidence>
<evidence type="ECO:0000256" key="1">
    <source>
        <dbReference type="SAM" id="Coils"/>
    </source>
</evidence>
<evidence type="ECO:0000313" key="3">
    <source>
        <dbReference type="EMBL" id="VDI60323.1"/>
    </source>
</evidence>
<feature type="coiled-coil region" evidence="1">
    <location>
        <begin position="721"/>
        <end position="778"/>
    </location>
</feature>
<accession>A0A8B6G8P4</accession>
<keyword evidence="1" id="KW-0175">Coiled coil</keyword>
<dbReference type="Gene3D" id="3.30.160.60">
    <property type="entry name" value="Classic Zinc Finger"/>
    <property type="match status" value="1"/>
</dbReference>
<sequence length="795" mass="92760">MGDKTPKKKSSEVEQMEEVEDADNVTEATHEYCEDNVEINEIVKLLPIVIKEIASQTMNNPERKNYLRLLTFCFGQTQDVIRQHFERVVLDKITFSKFLENYTHELFHRYIIDTPCCGCTTFSKQSRLYKLRQRQFEVLYYVKGKPNKDHFKIENGAVLQHCICRYLPKDDIDVSVLDITLACTIVRACCDLDESQFKWLNSVRDVRNKLAHTSEVSEDQFQIQWDILETAVIGLAGNVGEFFKKEQKKQIRSIQEEFSTDYLKDILRETDTYRMTRSLKQTLLELIDAENEVLPAIHVAGKVSALNTASESVGIIRGQFTNSSCWRVGQNFIMTVWHGIEQQIRGRDNKMNEHKLKDMTVEFCNKKQFKIISSIVYQNKELDTVVLQLDAASKNLPPPLTKFAIVDPEKDDGALVHLIAYSEKKQIHFDVELWNPSLTRIQSLKEFCASKYRISENYDNDYDELLHKNRLVVKCQFEHGASGCPGLMLTHNNNEPHVVLMFARGFPNFYYRRSFARERRKFPKSKLFQQGISLCSIYNDMKKKNPQLCEQIFEYETYCNAIPTTQIKEENSHEEMKIHATEPDVDDISSGFIPVNIETIQKILCKLHKEHMSFFCCSHESIICVECVCSNHIKCPDILTVTRAAKYGLSSLIDSTEQKLDGLNKNVDFLMQKQITILKKIDKQWCCTMRGIVENRTSHFDIETETEKDLKGKRSHCFNHVKNITRELNEIKQKIDFTSQDLQNKKSIEKHDQAFCHLHDIKLELESIENRLNHIQCQVFQFNWISEFKKNREYV</sequence>
<feature type="compositionally biased region" description="Acidic residues" evidence="2">
    <location>
        <begin position="14"/>
        <end position="24"/>
    </location>
</feature>
<evidence type="ECO:0000313" key="4">
    <source>
        <dbReference type="Proteomes" id="UP000596742"/>
    </source>
</evidence>
<dbReference type="SUPFAM" id="SSF57845">
    <property type="entry name" value="B-box zinc-binding domain"/>
    <property type="match status" value="1"/>
</dbReference>
<comment type="caution">
    <text evidence="3">The sequence shown here is derived from an EMBL/GenBank/DDBJ whole genome shotgun (WGS) entry which is preliminary data.</text>
</comment>